<dbReference type="GO" id="GO:0016791">
    <property type="term" value="F:phosphatase activity"/>
    <property type="evidence" value="ECO:0007669"/>
    <property type="project" value="TreeGrafter"/>
</dbReference>
<dbReference type="STRING" id="154621.RV11_GL001905"/>
<dbReference type="OrthoDB" id="9782128at2"/>
<sequence>MIYFTRHGETQWNKDGLVCGRADIPLTEKGNKQAEELSKKVNGLSVPVTKIIHSPLIRAKETARIVSEYNQIAMTEDARLAEFDFGIYDGTPIENPEFQVARTKFAIRFPEGESVLDLAARVYPLIEECLADKENTYLLVCHNALIRVMHTYFKPLDNGDFFKFSVDNTELVSYDTSTN</sequence>
<evidence type="ECO:0000256" key="2">
    <source>
        <dbReference type="PIRSR" id="PIRSR613078-2"/>
    </source>
</evidence>
<dbReference type="eggNOG" id="COG0406">
    <property type="taxonomic scope" value="Bacteria"/>
</dbReference>
<feature type="binding site" evidence="2">
    <location>
        <begin position="6"/>
        <end position="13"/>
    </location>
    <ligand>
        <name>substrate</name>
    </ligand>
</feature>
<accession>R3W4A7</accession>
<reference evidence="3 4" key="1">
    <citation type="submission" date="2013-02" db="EMBL/GenBank/DDBJ databases">
        <title>The Genome Sequence of Enterococcus phoeniculicola BAA-412.</title>
        <authorList>
            <consortium name="The Broad Institute Genome Sequencing Platform"/>
            <consortium name="The Broad Institute Genome Sequencing Center for Infectious Disease"/>
            <person name="Earl A.M."/>
            <person name="Gilmore M.S."/>
            <person name="Lebreton F."/>
            <person name="Walker B."/>
            <person name="Young S.K."/>
            <person name="Zeng Q."/>
            <person name="Gargeya S."/>
            <person name="Fitzgerald M."/>
            <person name="Haas B."/>
            <person name="Abouelleil A."/>
            <person name="Alvarado L."/>
            <person name="Arachchi H.M."/>
            <person name="Berlin A.M."/>
            <person name="Chapman S.B."/>
            <person name="Dewar J."/>
            <person name="Goldberg J."/>
            <person name="Griggs A."/>
            <person name="Gujja S."/>
            <person name="Hansen M."/>
            <person name="Howarth C."/>
            <person name="Imamovic A."/>
            <person name="Larimer J."/>
            <person name="McCowan C."/>
            <person name="Murphy C."/>
            <person name="Neiman D."/>
            <person name="Pearson M."/>
            <person name="Priest M."/>
            <person name="Roberts A."/>
            <person name="Saif S."/>
            <person name="Shea T."/>
            <person name="Sisk P."/>
            <person name="Sykes S."/>
            <person name="Wortman J."/>
            <person name="Nusbaum C."/>
            <person name="Birren B."/>
        </authorList>
    </citation>
    <scope>NUCLEOTIDE SEQUENCE [LARGE SCALE GENOMIC DNA]</scope>
    <source>
        <strain evidence="3 4">ATCC BAA-412</strain>
    </source>
</reference>
<dbReference type="SUPFAM" id="SSF53254">
    <property type="entry name" value="Phosphoglycerate mutase-like"/>
    <property type="match status" value="1"/>
</dbReference>
<feature type="active site" description="Tele-phosphohistidine intermediate" evidence="1">
    <location>
        <position position="7"/>
    </location>
</feature>
<dbReference type="InterPro" id="IPR029033">
    <property type="entry name" value="His_PPase_superfam"/>
</dbReference>
<feature type="binding site" evidence="2">
    <location>
        <position position="58"/>
    </location>
    <ligand>
        <name>substrate</name>
    </ligand>
</feature>
<evidence type="ECO:0000256" key="1">
    <source>
        <dbReference type="PIRSR" id="PIRSR613078-1"/>
    </source>
</evidence>
<evidence type="ECO:0000313" key="4">
    <source>
        <dbReference type="Proteomes" id="UP000013785"/>
    </source>
</evidence>
<comment type="caution">
    <text evidence="3">The sequence shown here is derived from an EMBL/GenBank/DDBJ whole genome shotgun (WGS) entry which is preliminary data.</text>
</comment>
<proteinExistence type="predicted"/>
<dbReference type="InterPro" id="IPR013078">
    <property type="entry name" value="His_Pase_superF_clade-1"/>
</dbReference>
<feature type="active site" description="Proton donor/acceptor" evidence="1">
    <location>
        <position position="82"/>
    </location>
</feature>
<protein>
    <submittedName>
        <fullName evidence="3">Phosphoglycerate mutase</fullName>
    </submittedName>
</protein>
<dbReference type="SMART" id="SM00855">
    <property type="entry name" value="PGAM"/>
    <property type="match status" value="1"/>
</dbReference>
<dbReference type="PANTHER" id="PTHR48100">
    <property type="entry name" value="BROAD-SPECIFICITY PHOSPHATASE YOR283W-RELATED"/>
    <property type="match status" value="1"/>
</dbReference>
<name>R3W4A7_9ENTE</name>
<gene>
    <name evidence="3" type="ORF">UC3_02708</name>
</gene>
<evidence type="ECO:0000313" key="3">
    <source>
        <dbReference type="EMBL" id="EOL42356.1"/>
    </source>
</evidence>
<dbReference type="AlphaFoldDB" id="R3W4A7"/>
<dbReference type="HOGENOM" id="CLU_033323_9_4_9"/>
<keyword evidence="4" id="KW-1185">Reference proteome</keyword>
<dbReference type="Proteomes" id="UP000013785">
    <property type="component" value="Unassembled WGS sequence"/>
</dbReference>
<dbReference type="EMBL" id="AJAT01000017">
    <property type="protein sequence ID" value="EOL42356.1"/>
    <property type="molecule type" value="Genomic_DNA"/>
</dbReference>
<dbReference type="PATRIC" id="fig|1158610.3.peg.2690"/>
<dbReference type="CDD" id="cd07067">
    <property type="entry name" value="HP_PGM_like"/>
    <property type="match status" value="1"/>
</dbReference>
<dbReference type="RefSeq" id="WP_010769343.1">
    <property type="nucleotide sequence ID" value="NZ_ASWE01000001.1"/>
</dbReference>
<dbReference type="Gene3D" id="3.40.50.1240">
    <property type="entry name" value="Phosphoglycerate mutase-like"/>
    <property type="match status" value="1"/>
</dbReference>
<dbReference type="PIRSF" id="PIRSF000709">
    <property type="entry name" value="6PFK_2-Ptase"/>
    <property type="match status" value="1"/>
</dbReference>
<dbReference type="Pfam" id="PF00300">
    <property type="entry name" value="His_Phos_1"/>
    <property type="match status" value="1"/>
</dbReference>
<dbReference type="InterPro" id="IPR050275">
    <property type="entry name" value="PGM_Phosphatase"/>
</dbReference>
<organism evidence="3 4">
    <name type="scientific">Enterococcus phoeniculicola ATCC BAA-412</name>
    <dbReference type="NCBI Taxonomy" id="1158610"/>
    <lineage>
        <taxon>Bacteria</taxon>
        <taxon>Bacillati</taxon>
        <taxon>Bacillota</taxon>
        <taxon>Bacilli</taxon>
        <taxon>Lactobacillales</taxon>
        <taxon>Enterococcaceae</taxon>
        <taxon>Enterococcus</taxon>
    </lineage>
</organism>